<evidence type="ECO:0008006" key="3">
    <source>
        <dbReference type="Google" id="ProtNLM"/>
    </source>
</evidence>
<dbReference type="RefSeq" id="XP_004357670.1">
    <property type="nucleotide sequence ID" value="XM_004357613.1"/>
</dbReference>
<organism evidence="1 2">
    <name type="scientific">Cavenderia fasciculata</name>
    <name type="common">Slime mold</name>
    <name type="synonym">Dictyostelium fasciculatum</name>
    <dbReference type="NCBI Taxonomy" id="261658"/>
    <lineage>
        <taxon>Eukaryota</taxon>
        <taxon>Amoebozoa</taxon>
        <taxon>Evosea</taxon>
        <taxon>Eumycetozoa</taxon>
        <taxon>Dictyostelia</taxon>
        <taxon>Acytosteliales</taxon>
        <taxon>Cavenderiaceae</taxon>
        <taxon>Cavenderia</taxon>
    </lineage>
</organism>
<dbReference type="Proteomes" id="UP000007797">
    <property type="component" value="Unassembled WGS sequence"/>
</dbReference>
<dbReference type="InterPro" id="IPR002110">
    <property type="entry name" value="Ankyrin_rpt"/>
</dbReference>
<evidence type="ECO:0000313" key="1">
    <source>
        <dbReference type="EMBL" id="EGG19399.1"/>
    </source>
</evidence>
<dbReference type="SUPFAM" id="SSF48403">
    <property type="entry name" value="Ankyrin repeat"/>
    <property type="match status" value="1"/>
</dbReference>
<dbReference type="GeneID" id="14871461"/>
<dbReference type="PANTHER" id="PTHR46586">
    <property type="entry name" value="ANKYRIN REPEAT-CONTAINING PROTEIN"/>
    <property type="match status" value="1"/>
</dbReference>
<dbReference type="Gene3D" id="1.25.40.20">
    <property type="entry name" value="Ankyrin repeat-containing domain"/>
    <property type="match status" value="2"/>
</dbReference>
<dbReference type="InterPro" id="IPR052050">
    <property type="entry name" value="SecEffector_AnkRepeat"/>
</dbReference>
<dbReference type="EMBL" id="GL883015">
    <property type="protein sequence ID" value="EGG19399.1"/>
    <property type="molecule type" value="Genomic_DNA"/>
</dbReference>
<dbReference type="OrthoDB" id="2110074at2759"/>
<dbReference type="PANTHER" id="PTHR46586:SF3">
    <property type="entry name" value="ANKYRIN REPEAT-CONTAINING PROTEIN"/>
    <property type="match status" value="1"/>
</dbReference>
<dbReference type="InterPro" id="IPR036770">
    <property type="entry name" value="Ankyrin_rpt-contain_sf"/>
</dbReference>
<protein>
    <recommendedName>
        <fullName evidence="3">Ankyrin repeat-containing protein</fullName>
    </recommendedName>
</protein>
<gene>
    <name evidence="1" type="ORF">DFA_02186</name>
</gene>
<dbReference type="STRING" id="1054147.F4PYD2"/>
<dbReference type="AlphaFoldDB" id="F4PYD2"/>
<evidence type="ECO:0000313" key="2">
    <source>
        <dbReference type="Proteomes" id="UP000007797"/>
    </source>
</evidence>
<keyword evidence="2" id="KW-1185">Reference proteome</keyword>
<dbReference type="Pfam" id="PF12796">
    <property type="entry name" value="Ank_2"/>
    <property type="match status" value="1"/>
</dbReference>
<accession>F4PYD2</accession>
<name>F4PYD2_CACFS</name>
<reference evidence="2" key="1">
    <citation type="journal article" date="2011" name="Genome Res.">
        <title>Phylogeny-wide analysis of social amoeba genomes highlights ancient origins for complex intercellular communication.</title>
        <authorList>
            <person name="Heidel A.J."/>
            <person name="Lawal H.M."/>
            <person name="Felder M."/>
            <person name="Schilde C."/>
            <person name="Helps N.R."/>
            <person name="Tunggal B."/>
            <person name="Rivero F."/>
            <person name="John U."/>
            <person name="Schleicher M."/>
            <person name="Eichinger L."/>
            <person name="Platzer M."/>
            <person name="Noegel A.A."/>
            <person name="Schaap P."/>
            <person name="Gloeckner G."/>
        </authorList>
    </citation>
    <scope>NUCLEOTIDE SEQUENCE [LARGE SCALE GENOMIC DNA]</scope>
    <source>
        <strain evidence="2">SH3</strain>
    </source>
</reference>
<sequence length="735" mass="83407">MTTTFHTLIRDKILWDSICYQLHGHHDIFKCPNQHTINPHINWLIKYDHHIHLLLNPISKQLNQQLLISNSNNNNSNENIKQQIVDEYCKLNSNHHSNDDTVQTRTWSIAKLFQNYQCWSHESLYKLASNRHQHIILLLLLYTLDLQTTSSTCIVAFSDEIMERVIYKSVPKHNDVQSIHSNTNTTTTATTTTTIDKDLQTTVSDMLIKRMIQRYPNYVNSRCYDGAAKAGKLDIIKYIYSVRPDVPLGRTVATKAAEKGRLHVIKYLHDLEKLNSQSGVKALSVNVSFKPAAIDAAATNSHMDVLKFLNSNRSKECTATVGAIDGSAKNGHLDIVQYAHSHMKATASKRALFGACQNGHLEVVRYILAQGLFDPKDPDTQRSADEAAKNSHVDILKLLATKNILGSDTIGTGCPFEVIQYLHGTPETNQLYKHSPPRNKVYHAIWSSQTIDTLEFLYIHYPDILNKEAGVLATYKPIPGVPFLRFLNQHCPSVIDVFRSNDRNMSDPSTGHQVNGHAIIKREYMNDQSIIEYLDYIINTLNISNLNLSLIRLNLEIFKFLDEKTSMVDNFISQIEWVELAIAAKVGSMDTVEYLVNQLDVPIESERFMACANPSPDILGLIFSLFPDTKMIDSDDLPSQCNIELFVKVYSRLLKERQIFGSDNPNNNNNNNGSGSTTTKRELNYFADMDCIAMIMGDDQLYQGYIPSQNADNLFEQYIETRHSPSPCHCFRHVV</sequence>
<proteinExistence type="predicted"/>
<dbReference type="KEGG" id="dfa:DFA_02186"/>